<keyword evidence="2" id="KW-1185">Reference proteome</keyword>
<reference evidence="1" key="1">
    <citation type="journal article" date="2022" name="Front. Genet.">
        <title>Chromosome-Scale Assembly of the Dendrobium nobile Genome Provides Insights Into the Molecular Mechanism of the Biosynthesis of the Medicinal Active Ingredient of Dendrobium.</title>
        <authorList>
            <person name="Xu Q."/>
            <person name="Niu S.-C."/>
            <person name="Li K.-L."/>
            <person name="Zheng P.-J."/>
            <person name="Zhang X.-J."/>
            <person name="Jia Y."/>
            <person name="Liu Y."/>
            <person name="Niu Y.-X."/>
            <person name="Yu L.-H."/>
            <person name="Chen D.-F."/>
            <person name="Zhang G.-Q."/>
        </authorList>
    </citation>
    <scope>NUCLEOTIDE SEQUENCE</scope>
    <source>
        <tissue evidence="1">Leaf</tissue>
    </source>
</reference>
<evidence type="ECO:0000313" key="1">
    <source>
        <dbReference type="EMBL" id="KAI0528743.1"/>
    </source>
</evidence>
<sequence>MKPLCIKARSLRSVNNLPTEIEELSISGCTNLENIYYPPMLKKLIIIFYNALSSVEKLV</sequence>
<dbReference type="AlphaFoldDB" id="A0A8T3C4Q3"/>
<proteinExistence type="predicted"/>
<comment type="caution">
    <text evidence="1">The sequence shown here is derived from an EMBL/GenBank/DDBJ whole genome shotgun (WGS) entry which is preliminary data.</text>
</comment>
<dbReference type="SMR" id="A0A8T3C4Q3"/>
<accession>A0A8T3C4Q3</accession>
<organism evidence="1 2">
    <name type="scientific">Dendrobium nobile</name>
    <name type="common">Orchid</name>
    <dbReference type="NCBI Taxonomy" id="94219"/>
    <lineage>
        <taxon>Eukaryota</taxon>
        <taxon>Viridiplantae</taxon>
        <taxon>Streptophyta</taxon>
        <taxon>Embryophyta</taxon>
        <taxon>Tracheophyta</taxon>
        <taxon>Spermatophyta</taxon>
        <taxon>Magnoliopsida</taxon>
        <taxon>Liliopsida</taxon>
        <taxon>Asparagales</taxon>
        <taxon>Orchidaceae</taxon>
        <taxon>Epidendroideae</taxon>
        <taxon>Malaxideae</taxon>
        <taxon>Dendrobiinae</taxon>
        <taxon>Dendrobium</taxon>
    </lineage>
</organism>
<name>A0A8T3C4Q3_DENNO</name>
<evidence type="ECO:0000313" key="2">
    <source>
        <dbReference type="Proteomes" id="UP000829196"/>
    </source>
</evidence>
<dbReference type="Proteomes" id="UP000829196">
    <property type="component" value="Unassembled WGS sequence"/>
</dbReference>
<gene>
    <name evidence="1" type="ORF">KFK09_001285</name>
</gene>
<dbReference type="EMBL" id="JAGYWB010000002">
    <property type="protein sequence ID" value="KAI0528743.1"/>
    <property type="molecule type" value="Genomic_DNA"/>
</dbReference>
<protein>
    <submittedName>
        <fullName evidence="1">Uncharacterized protein</fullName>
    </submittedName>
</protein>